<evidence type="ECO:0000313" key="9">
    <source>
        <dbReference type="EMBL" id="GJT03492.1"/>
    </source>
</evidence>
<dbReference type="Gene3D" id="1.10.8.60">
    <property type="match status" value="1"/>
</dbReference>
<keyword evidence="3" id="KW-0235">DNA replication</keyword>
<protein>
    <submittedName>
        <fullName evidence="9">Gypsy type transposase</fullName>
    </submittedName>
</protein>
<accession>A0ABQ5APT3</accession>
<dbReference type="InterPro" id="IPR003593">
    <property type="entry name" value="AAA+_ATPase"/>
</dbReference>
<dbReference type="InterPro" id="IPR047854">
    <property type="entry name" value="RFC_lid"/>
</dbReference>
<dbReference type="SUPFAM" id="SSF48019">
    <property type="entry name" value="post-AAA+ oligomerization domain-like"/>
    <property type="match status" value="1"/>
</dbReference>
<feature type="coiled-coil region" evidence="6">
    <location>
        <begin position="715"/>
        <end position="787"/>
    </location>
</feature>
<dbReference type="InterPro" id="IPR050238">
    <property type="entry name" value="DNA_Rep/Repair_Clamp_Loader"/>
</dbReference>
<dbReference type="InterPro" id="IPR027417">
    <property type="entry name" value="P-loop_NTPase"/>
</dbReference>
<proteinExistence type="inferred from homology"/>
<dbReference type="InterPro" id="IPR008921">
    <property type="entry name" value="DNA_pol3_clamp-load_cplx_C"/>
</dbReference>
<reference evidence="9" key="1">
    <citation type="journal article" date="2022" name="Int. J. Mol. Sci.">
        <title>Draft Genome of Tanacetum Coccineum: Genomic Comparison of Closely Related Tanacetum-Family Plants.</title>
        <authorList>
            <person name="Yamashiro T."/>
            <person name="Shiraishi A."/>
            <person name="Nakayama K."/>
            <person name="Satake H."/>
        </authorList>
    </citation>
    <scope>NUCLEOTIDE SEQUENCE</scope>
</reference>
<dbReference type="InterPro" id="IPR013748">
    <property type="entry name" value="Rep_factorC_C"/>
</dbReference>
<feature type="compositionally biased region" description="Basic residues" evidence="7">
    <location>
        <begin position="494"/>
        <end position="504"/>
    </location>
</feature>
<comment type="subunit">
    <text evidence="2">Heterotetramer of subunits RFC2, RFC3, RFC4 and RFC5 that can form a complex with RFC1.</text>
</comment>
<keyword evidence="6" id="KW-0175">Coiled coil</keyword>
<dbReference type="PANTHER" id="PTHR11669">
    <property type="entry name" value="REPLICATION FACTOR C / DNA POLYMERASE III GAMMA-TAU SUBUNIT"/>
    <property type="match status" value="1"/>
</dbReference>
<dbReference type="CDD" id="cd18140">
    <property type="entry name" value="HLD_clamp_RFC"/>
    <property type="match status" value="1"/>
</dbReference>
<evidence type="ECO:0000256" key="2">
    <source>
        <dbReference type="ARBA" id="ARBA00011480"/>
    </source>
</evidence>
<dbReference type="CDD" id="cd00009">
    <property type="entry name" value="AAA"/>
    <property type="match status" value="1"/>
</dbReference>
<organism evidence="9 10">
    <name type="scientific">Tanacetum coccineum</name>
    <dbReference type="NCBI Taxonomy" id="301880"/>
    <lineage>
        <taxon>Eukaryota</taxon>
        <taxon>Viridiplantae</taxon>
        <taxon>Streptophyta</taxon>
        <taxon>Embryophyta</taxon>
        <taxon>Tracheophyta</taxon>
        <taxon>Spermatophyta</taxon>
        <taxon>Magnoliopsida</taxon>
        <taxon>eudicotyledons</taxon>
        <taxon>Gunneridae</taxon>
        <taxon>Pentapetalae</taxon>
        <taxon>asterids</taxon>
        <taxon>campanulids</taxon>
        <taxon>Asterales</taxon>
        <taxon>Asteraceae</taxon>
        <taxon>Asteroideae</taxon>
        <taxon>Anthemideae</taxon>
        <taxon>Anthemidinae</taxon>
        <taxon>Tanacetum</taxon>
    </lineage>
</organism>
<comment type="similarity">
    <text evidence="1">Belongs to the activator 1 small subunits family.</text>
</comment>
<evidence type="ECO:0000256" key="4">
    <source>
        <dbReference type="ARBA" id="ARBA00022741"/>
    </source>
</evidence>
<dbReference type="SMART" id="SM00382">
    <property type="entry name" value="AAA"/>
    <property type="match status" value="1"/>
</dbReference>
<evidence type="ECO:0000259" key="8">
    <source>
        <dbReference type="SMART" id="SM00382"/>
    </source>
</evidence>
<evidence type="ECO:0000256" key="6">
    <source>
        <dbReference type="SAM" id="Coils"/>
    </source>
</evidence>
<gene>
    <name evidence="9" type="ORF">Tco_0824661</name>
</gene>
<dbReference type="SUPFAM" id="SSF52540">
    <property type="entry name" value="P-loop containing nucleoside triphosphate hydrolases"/>
    <property type="match status" value="1"/>
</dbReference>
<dbReference type="Pfam" id="PF00004">
    <property type="entry name" value="AAA"/>
    <property type="match status" value="1"/>
</dbReference>
<name>A0ABQ5APT3_9ASTR</name>
<evidence type="ECO:0000313" key="10">
    <source>
        <dbReference type="Proteomes" id="UP001151760"/>
    </source>
</evidence>
<dbReference type="PANTHER" id="PTHR11669:SF5">
    <property type="entry name" value="REPLICATION FACTOR C SUBUNIT 2"/>
    <property type="match status" value="1"/>
</dbReference>
<dbReference type="Proteomes" id="UP001151760">
    <property type="component" value="Unassembled WGS sequence"/>
</dbReference>
<feature type="domain" description="AAA+ ATPase" evidence="8">
    <location>
        <begin position="1"/>
        <end position="123"/>
    </location>
</feature>
<feature type="region of interest" description="Disordered" evidence="7">
    <location>
        <begin position="547"/>
        <end position="598"/>
    </location>
</feature>
<feature type="region of interest" description="Disordered" evidence="7">
    <location>
        <begin position="493"/>
        <end position="530"/>
    </location>
</feature>
<evidence type="ECO:0000256" key="5">
    <source>
        <dbReference type="ARBA" id="ARBA00022840"/>
    </source>
</evidence>
<dbReference type="EMBL" id="BQNB010012432">
    <property type="protein sequence ID" value="GJT03492.1"/>
    <property type="molecule type" value="Genomic_DNA"/>
</dbReference>
<dbReference type="Gene3D" id="3.40.50.300">
    <property type="entry name" value="P-loop containing nucleotide triphosphate hydrolases"/>
    <property type="match status" value="1"/>
</dbReference>
<dbReference type="InterPro" id="IPR003959">
    <property type="entry name" value="ATPase_AAA_core"/>
</dbReference>
<evidence type="ECO:0000256" key="1">
    <source>
        <dbReference type="ARBA" id="ARBA00005378"/>
    </source>
</evidence>
<reference evidence="9" key="2">
    <citation type="submission" date="2022-01" db="EMBL/GenBank/DDBJ databases">
        <authorList>
            <person name="Yamashiro T."/>
            <person name="Shiraishi A."/>
            <person name="Satake H."/>
            <person name="Nakayama K."/>
        </authorList>
    </citation>
    <scope>NUCLEOTIDE SEQUENCE</scope>
</reference>
<keyword evidence="10" id="KW-1185">Reference proteome</keyword>
<dbReference type="Gene3D" id="1.20.272.10">
    <property type="match status" value="1"/>
</dbReference>
<dbReference type="Pfam" id="PF08542">
    <property type="entry name" value="Rep_fac_C"/>
    <property type="match status" value="1"/>
</dbReference>
<keyword evidence="4" id="KW-0547">Nucleotide-binding</keyword>
<keyword evidence="5" id="KW-0067">ATP-binding</keyword>
<sequence>MLYIGPPGTGKTTSILALAHELLGPNYKEAVLELNASDDRGIDVVRNKIKMFAQKKVTLPPGRHKVIILDEADSMTSGAQQALRRTMEIYSNSTRFALACNTSAKIIEPIQSRCALVRFSRLSDQEILGRLMIVVDAEKVPYVPEGLEAIIFTADGDMRQALNNLQATFAGFRFVNQENVFKVCDQPHPLHVKNMVRNVIEGKFDEACSGLKQLYDLGYSPTDIITTLFRIIKNYDMAEFLKLEFMKETGFAHMRICDGVGSYLQLCGLLSKLSLAYNLNIPFVLTWLIKLIRATHNPFHMRRRSDPSRLCRFGELSCPPQSFELESTVFGLRSLALGDTIQLDDAISTISGEYLLEFTSEYGIPEDLHPELPGPEDTIVDFPEGKVGAPKDGMPPADFYSALEVTTLNTRHTPFKKQPELLLCLVGLSRRYFLGDDVYPTFLYDDDREMDLFNLTSAPNPAKEIPPAEHTTTAEVIPETGLEEEVATMGPLVNKKRKQMHRKKANDEAKANAPPKVLRKDHVSSPAHSAYGGKSLAAMGLGAGSISSTPSAQGAPTAAKSVSDPDPLSYAKPQSYPEQDIAQSSRGTATEIPTEHVATTEVNIHLSVRSPESGKSTFVPSVVGSPRGIYQPGWGVTNDCRLDTPDACQDTMDDIAPPGYFSELRHLPNVDFLSQYNMNLARKVAMGSQLRLRFEQEVRLLKKARAKIARRDQRIQVRDEEIKKLDQEVKSLRATETEVHGLRNQTKNLETLLEAEADMKKVAKAKNAELTKELESLRVRFSDLQAAFEEFKKYEDARVEQRCAEIDARLDAISIDFDEELYPHMLTAIAGRRWVIGHGIRLAVMKCAESTELRQVFANDVFTGIAKGMSEGLKYGIEHGKAGRDLVDVEAYDPEANDKLVKALQDLKDLKYPMMDQLERLKDTPIELIMTSLHLEGDTGEDAPQRNCDLRTSSS</sequence>
<evidence type="ECO:0000256" key="7">
    <source>
        <dbReference type="SAM" id="MobiDB-lite"/>
    </source>
</evidence>
<comment type="caution">
    <text evidence="9">The sequence shown here is derived from an EMBL/GenBank/DDBJ whole genome shotgun (WGS) entry which is preliminary data.</text>
</comment>
<evidence type="ECO:0000256" key="3">
    <source>
        <dbReference type="ARBA" id="ARBA00022705"/>
    </source>
</evidence>